<protein>
    <submittedName>
        <fullName evidence="1">Uncharacterized protein</fullName>
    </submittedName>
</protein>
<organism evidence="1 2">
    <name type="scientific">Araneus ventricosus</name>
    <name type="common">Orbweaver spider</name>
    <name type="synonym">Epeira ventricosa</name>
    <dbReference type="NCBI Taxonomy" id="182803"/>
    <lineage>
        <taxon>Eukaryota</taxon>
        <taxon>Metazoa</taxon>
        <taxon>Ecdysozoa</taxon>
        <taxon>Arthropoda</taxon>
        <taxon>Chelicerata</taxon>
        <taxon>Arachnida</taxon>
        <taxon>Araneae</taxon>
        <taxon>Araneomorphae</taxon>
        <taxon>Entelegynae</taxon>
        <taxon>Araneoidea</taxon>
        <taxon>Araneidae</taxon>
        <taxon>Araneus</taxon>
    </lineage>
</organism>
<dbReference type="EMBL" id="BGPR01000066">
    <property type="protein sequence ID" value="GBL89679.1"/>
    <property type="molecule type" value="Genomic_DNA"/>
</dbReference>
<evidence type="ECO:0000313" key="2">
    <source>
        <dbReference type="Proteomes" id="UP000499080"/>
    </source>
</evidence>
<dbReference type="AlphaFoldDB" id="A0A4Y2BDU6"/>
<evidence type="ECO:0000313" key="1">
    <source>
        <dbReference type="EMBL" id="GBL89679.1"/>
    </source>
</evidence>
<name>A0A4Y2BDU6_ARAVE</name>
<proteinExistence type="predicted"/>
<comment type="caution">
    <text evidence="1">The sequence shown here is derived from an EMBL/GenBank/DDBJ whole genome shotgun (WGS) entry which is preliminary data.</text>
</comment>
<dbReference type="Proteomes" id="UP000499080">
    <property type="component" value="Unassembled WGS sequence"/>
</dbReference>
<keyword evidence="2" id="KW-1185">Reference proteome</keyword>
<reference evidence="1 2" key="1">
    <citation type="journal article" date="2019" name="Sci. Rep.">
        <title>Orb-weaving spider Araneus ventricosus genome elucidates the spidroin gene catalogue.</title>
        <authorList>
            <person name="Kono N."/>
            <person name="Nakamura H."/>
            <person name="Ohtoshi R."/>
            <person name="Moran D.A.P."/>
            <person name="Shinohara A."/>
            <person name="Yoshida Y."/>
            <person name="Fujiwara M."/>
            <person name="Mori M."/>
            <person name="Tomita M."/>
            <person name="Arakawa K."/>
        </authorList>
    </citation>
    <scope>NUCLEOTIDE SEQUENCE [LARGE SCALE GENOMIC DNA]</scope>
</reference>
<gene>
    <name evidence="1" type="ORF">AVEN_104633_1</name>
</gene>
<sequence length="143" mass="15306">MAASPGALISPLPSPKIPPLEILSPPLFKPRTKSTSVFFSQRKSPLFYVTGSHVTSITPLILFGHSHHKNPLFSIPLLNLLESSEQVEISSVTAGISSAIGISLLSATKQFSQGTMLRGVTTIHHSFRKLSGAGSQKGAHYIF</sequence>
<accession>A0A4Y2BDU6</accession>